<evidence type="ECO:0000256" key="11">
    <source>
        <dbReference type="SAM" id="MobiDB-lite"/>
    </source>
</evidence>
<evidence type="ECO:0000256" key="4">
    <source>
        <dbReference type="ARBA" id="ARBA00022741"/>
    </source>
</evidence>
<keyword evidence="4 10" id="KW-0547">Nucleotide-binding</keyword>
<dbReference type="InterPro" id="IPR013083">
    <property type="entry name" value="Znf_RING/FYVE/PHD"/>
</dbReference>
<dbReference type="SUPFAM" id="SSF52029">
    <property type="entry name" value="GroEL apical domain-like"/>
    <property type="match status" value="1"/>
</dbReference>
<evidence type="ECO:0000256" key="2">
    <source>
        <dbReference type="ARBA" id="ARBA00022679"/>
    </source>
</evidence>
<evidence type="ECO:0000256" key="9">
    <source>
        <dbReference type="PROSITE-ProRule" id="PRU00091"/>
    </source>
</evidence>
<dbReference type="Gene3D" id="3.30.800.10">
    <property type="entry name" value="Phosphatidylinositol Phosphate Kinase II Beta"/>
    <property type="match status" value="1"/>
</dbReference>
<dbReference type="PROSITE" id="PS50178">
    <property type="entry name" value="ZF_FYVE"/>
    <property type="match status" value="1"/>
</dbReference>
<dbReference type="Pfam" id="PF00118">
    <property type="entry name" value="Cpn60_TCP1"/>
    <property type="match status" value="1"/>
</dbReference>
<dbReference type="Gene3D" id="3.50.7.10">
    <property type="entry name" value="GroEL"/>
    <property type="match status" value="1"/>
</dbReference>
<keyword evidence="3" id="KW-0479">Metal-binding</keyword>
<dbReference type="GO" id="GO:0000285">
    <property type="term" value="F:1-phosphatidylinositol-3-phosphate 5-kinase activity"/>
    <property type="evidence" value="ECO:0007669"/>
    <property type="project" value="UniProtKB-EC"/>
</dbReference>
<feature type="region of interest" description="Disordered" evidence="11">
    <location>
        <begin position="39"/>
        <end position="110"/>
    </location>
</feature>
<feature type="region of interest" description="Disordered" evidence="11">
    <location>
        <begin position="269"/>
        <end position="292"/>
    </location>
</feature>
<proteinExistence type="predicted"/>
<evidence type="ECO:0000256" key="5">
    <source>
        <dbReference type="ARBA" id="ARBA00022771"/>
    </source>
</evidence>
<dbReference type="GO" id="GO:0005524">
    <property type="term" value="F:ATP binding"/>
    <property type="evidence" value="ECO:0007669"/>
    <property type="project" value="UniProtKB-UniRule"/>
</dbReference>
<keyword evidence="2 10" id="KW-0808">Transferase</keyword>
<dbReference type="EMBL" id="BTRK01000001">
    <property type="protein sequence ID" value="GMR32732.1"/>
    <property type="molecule type" value="Genomic_DNA"/>
</dbReference>
<dbReference type="Gene3D" id="3.30.40.10">
    <property type="entry name" value="Zinc/RING finger domain, C3HC4 (zinc finger)"/>
    <property type="match status" value="1"/>
</dbReference>
<dbReference type="SUPFAM" id="SSF57903">
    <property type="entry name" value="FYVE/PHD zinc finger"/>
    <property type="match status" value="1"/>
</dbReference>
<dbReference type="PANTHER" id="PTHR45748:SF7">
    <property type="entry name" value="1-PHOSPHATIDYLINOSITOL 3-PHOSPHATE 5-KINASE-RELATED"/>
    <property type="match status" value="1"/>
</dbReference>
<dbReference type="PANTHER" id="PTHR45748">
    <property type="entry name" value="1-PHOSPHATIDYLINOSITOL 3-PHOSPHATE 5-KINASE-RELATED"/>
    <property type="match status" value="1"/>
</dbReference>
<dbReference type="GO" id="GO:0010008">
    <property type="term" value="C:endosome membrane"/>
    <property type="evidence" value="ECO:0007669"/>
    <property type="project" value="TreeGrafter"/>
</dbReference>
<dbReference type="InterPro" id="IPR002498">
    <property type="entry name" value="PInositol-4-P-4/5-kinase_core"/>
</dbReference>
<keyword evidence="5 9" id="KW-0863">Zinc-finger</keyword>
<feature type="compositionally biased region" description="Basic and acidic residues" evidence="11">
    <location>
        <begin position="314"/>
        <end position="328"/>
    </location>
</feature>
<evidence type="ECO:0000256" key="10">
    <source>
        <dbReference type="PROSITE-ProRule" id="PRU00781"/>
    </source>
</evidence>
<accession>A0AAN5C7F2</accession>
<dbReference type="PROSITE" id="PS51455">
    <property type="entry name" value="PIPK"/>
    <property type="match status" value="1"/>
</dbReference>
<evidence type="ECO:0000256" key="7">
    <source>
        <dbReference type="ARBA" id="ARBA00022833"/>
    </source>
</evidence>
<feature type="domain" description="FYVE-type" evidence="12">
    <location>
        <begin position="135"/>
        <end position="195"/>
    </location>
</feature>
<feature type="region of interest" description="Disordered" evidence="11">
    <location>
        <begin position="305"/>
        <end position="340"/>
    </location>
</feature>
<evidence type="ECO:0000256" key="1">
    <source>
        <dbReference type="ARBA" id="ARBA00012009"/>
    </source>
</evidence>
<dbReference type="InterPro" id="IPR011011">
    <property type="entry name" value="Znf_FYVE_PHD"/>
</dbReference>
<dbReference type="InterPro" id="IPR044769">
    <property type="entry name" value="PIKfyve_PIPKc"/>
</dbReference>
<dbReference type="FunFam" id="3.30.810.10:FF:000001">
    <property type="entry name" value="1-phosphatidylinositol 3-phosphate 5-kinase FAB1"/>
    <property type="match status" value="1"/>
</dbReference>
<feature type="compositionally biased region" description="Low complexity" evidence="11">
    <location>
        <begin position="45"/>
        <end position="61"/>
    </location>
</feature>
<evidence type="ECO:0000259" key="12">
    <source>
        <dbReference type="PROSITE" id="PS50178"/>
    </source>
</evidence>
<dbReference type="GO" id="GO:0008270">
    <property type="term" value="F:zinc ion binding"/>
    <property type="evidence" value="ECO:0007669"/>
    <property type="project" value="UniProtKB-KW"/>
</dbReference>
<dbReference type="FunFam" id="3.50.7.10:FF:000007">
    <property type="entry name" value="1-phosphatidylinositol 3-phosphate 5-kinase isoform X1"/>
    <property type="match status" value="1"/>
</dbReference>
<feature type="region of interest" description="Disordered" evidence="11">
    <location>
        <begin position="201"/>
        <end position="254"/>
    </location>
</feature>
<dbReference type="CDD" id="cd17300">
    <property type="entry name" value="PIPKc_PIKfyve"/>
    <property type="match status" value="1"/>
</dbReference>
<dbReference type="InterPro" id="IPR017455">
    <property type="entry name" value="Znf_FYVE-rel"/>
</dbReference>
<protein>
    <recommendedName>
        <fullName evidence="1">1-phosphatidylinositol-3-phosphate 5-kinase</fullName>
        <ecNumber evidence="1">2.7.1.150</ecNumber>
    </recommendedName>
</protein>
<dbReference type="InterPro" id="IPR002423">
    <property type="entry name" value="Cpn60/GroEL/TCP-1"/>
</dbReference>
<gene>
    <name evidence="14" type="ORF">PMAYCL1PPCAC_02927</name>
</gene>
<dbReference type="InterPro" id="IPR027409">
    <property type="entry name" value="GroEL-like_apical_dom_sf"/>
</dbReference>
<dbReference type="SMART" id="SM00064">
    <property type="entry name" value="FYVE"/>
    <property type="match status" value="1"/>
</dbReference>
<reference evidence="15" key="1">
    <citation type="submission" date="2022-10" db="EMBL/GenBank/DDBJ databases">
        <title>Genome assembly of Pristionchus species.</title>
        <authorList>
            <person name="Yoshida K."/>
            <person name="Sommer R.J."/>
        </authorList>
    </citation>
    <scope>NUCLEOTIDE SEQUENCE [LARGE SCALE GENOMIC DNA]</scope>
    <source>
        <strain evidence="15">RS5460</strain>
    </source>
</reference>
<feature type="compositionally biased region" description="Polar residues" evidence="11">
    <location>
        <begin position="234"/>
        <end position="254"/>
    </location>
</feature>
<dbReference type="EC" id="2.7.1.150" evidence="1"/>
<evidence type="ECO:0000259" key="13">
    <source>
        <dbReference type="PROSITE" id="PS51455"/>
    </source>
</evidence>
<dbReference type="Pfam" id="PF01504">
    <property type="entry name" value="PIP5K"/>
    <property type="match status" value="1"/>
</dbReference>
<feature type="region of interest" description="Disordered" evidence="11">
    <location>
        <begin position="1"/>
        <end position="25"/>
    </location>
</feature>
<sequence>MSAEGLTLFARLEEEEENETAQQSTTILGSIFKGWFKGGEQSPSTVQGVTGGATVAETTVDTAKEDEEKERERESPGGTSVNSQNEQQQQQRKISSSSTSRSTVGSLFGRWGEGGRDGGLIDYNRSDHRQYWMPDSTGRVCYQCEAKFSTVRRRHHCRLCGRIFCSKCCSHRVNGAHFGYTGELRLCNYCVRTVHEYLPGGGEGEGPSNGLPREKESPSTTHKKSNAPIATVSGGINWSETATQSWEQSRRASQTQALNVADLCHLQGERREEERRNSHAEVSTGEEEESGPAWVREMDMTKGGRESWNIGVRRNSDEKEKNGEEERIPTLAPLSPSKRDTVVGGLELDREYKSRKEEGDDTEKEFERKAERLLDYLFKREGISRERWRDIVWNTSRSMASTVKVDVKRRKDNMNILNYVHIKKLCTPEDVVHAEVVEGVVCSQSVTHCDGMTEMRDASVMLVAGSIEYERGPGRLATLEPILAQEGQFLAKQVERILSRRPSVLLVEKGASRTAVELLHKAGVRTVVNVKEEVLLRVARSTGADVLPSSDAQLIQQNIGFAPVFAQRLVRLRGGARKSLVILDECPPDRGCSVLLYSRSSKELIAVKKMLQTMVLLLYSMDLERAYLKLFNVRLEYRCSACEVCETRRRNIDHDGEKCGLEKALDSSVLSVSPFIDVEPPFLETTKGRSCSLLEYFKQPLYPFVSDEEIAVRRIEEEKEEEKEEDLTLLPPLPRTHFALSTGVNNDEELAYFRAKGGVLFRERIRKRIEQSPKSSAPSSPRNRRSDVLDPLSHQRVAVLFGSFSPKSPNSPFFCVRPWVVSMHFYGANDMTLGEFLTKFCFSKEYACPSSNCELPMLEHSRKLVCARICVEVTTQLMTPTASSSSSSLESMEDIMAWHYCPSCKASSPMVALDDRVWHLSLGKMLDYLSHSSFSLGCVSSPAATASCQHCFFHEHHHFFSYANFVTTFKVTMIRPFDVHFSPVLCRIDPSLSSLQSIIDRVNRMAALANEMKTTAEERLKEGRELISQFNMSAVTALEALLAKTTHIITDRLKVVEELTGGQDPMPTNAALALKAEEAVMVMREAAFSLLTQWNSESANLAALSRTLKKNADETGVPPPLRDLSLDRLDDPFPSCLHLGLPLPSRAPVVVRDLQDPRGIKPDVASILAYALSSMNYEESRRKAREAAGGEEQALNLNASSMNGDENAMNAEHFEIEFSDSTTSYYVKAFYAERFHLLRRLLLPEGETAFIQSLSQAYIWTPQGGKSGSSFFRTCDGRFVIKTMSRFEVQSFVKFAPNYFDYLKTAVTEKKLTALCKVYGVFRVCYKFKNGTQAKMDVLVMEYLFYKHNHTQTWDLKGSLRNRMASTGKNSSDLVLLDENLMKDLWNNQLYVLPHSKAALNQAISNDSHFLSSQHIMDYSLLVGVDPESGQLVLGIVDYMRTYTLDKKLESWVKIVAIPGAHLPTILSPQMYCTRFSEAIDSYFPVVPDQWTGLGSVVSY</sequence>
<evidence type="ECO:0000256" key="3">
    <source>
        <dbReference type="ARBA" id="ARBA00022723"/>
    </source>
</evidence>
<evidence type="ECO:0000313" key="15">
    <source>
        <dbReference type="Proteomes" id="UP001328107"/>
    </source>
</evidence>
<dbReference type="GO" id="GO:0046854">
    <property type="term" value="P:phosphatidylinositol phosphate biosynthetic process"/>
    <property type="evidence" value="ECO:0007669"/>
    <property type="project" value="TreeGrafter"/>
</dbReference>
<feature type="compositionally biased region" description="Low complexity" evidence="11">
    <location>
        <begin position="80"/>
        <end position="110"/>
    </location>
</feature>
<dbReference type="InterPro" id="IPR000306">
    <property type="entry name" value="Znf_FYVE"/>
</dbReference>
<keyword evidence="6 10" id="KW-0418">Kinase</keyword>
<keyword evidence="7" id="KW-0862">Zinc</keyword>
<name>A0AAN5C7F2_9BILA</name>
<dbReference type="Gene3D" id="3.30.810.10">
    <property type="entry name" value="2-Layer Sandwich"/>
    <property type="match status" value="1"/>
</dbReference>
<keyword evidence="8 10" id="KW-0067">ATP-binding</keyword>
<evidence type="ECO:0000256" key="8">
    <source>
        <dbReference type="ARBA" id="ARBA00022840"/>
    </source>
</evidence>
<dbReference type="Pfam" id="PF01363">
    <property type="entry name" value="FYVE"/>
    <property type="match status" value="1"/>
</dbReference>
<dbReference type="SMART" id="SM00330">
    <property type="entry name" value="PIPKc"/>
    <property type="match status" value="1"/>
</dbReference>
<dbReference type="SUPFAM" id="SSF56104">
    <property type="entry name" value="SAICAR synthase-like"/>
    <property type="match status" value="1"/>
</dbReference>
<comment type="caution">
    <text evidence="14">The sequence shown here is derived from an EMBL/GenBank/DDBJ whole genome shotgun (WGS) entry which is preliminary data.</text>
</comment>
<evidence type="ECO:0000256" key="6">
    <source>
        <dbReference type="ARBA" id="ARBA00022777"/>
    </source>
</evidence>
<dbReference type="InterPro" id="IPR027483">
    <property type="entry name" value="PInositol-4-P-4/5-kinase_C_sf"/>
</dbReference>
<dbReference type="InterPro" id="IPR027484">
    <property type="entry name" value="PInositol-4-P-5-kinase_N"/>
</dbReference>
<dbReference type="Proteomes" id="UP001328107">
    <property type="component" value="Unassembled WGS sequence"/>
</dbReference>
<dbReference type="CDD" id="cd15725">
    <property type="entry name" value="FYVE_PIKfyve_Fab1"/>
    <property type="match status" value="1"/>
</dbReference>
<feature type="domain" description="PIPK" evidence="13">
    <location>
        <begin position="1156"/>
        <end position="1484"/>
    </location>
</feature>
<organism evidence="14 15">
    <name type="scientific">Pristionchus mayeri</name>
    <dbReference type="NCBI Taxonomy" id="1317129"/>
    <lineage>
        <taxon>Eukaryota</taxon>
        <taxon>Metazoa</taxon>
        <taxon>Ecdysozoa</taxon>
        <taxon>Nematoda</taxon>
        <taxon>Chromadorea</taxon>
        <taxon>Rhabditida</taxon>
        <taxon>Rhabditina</taxon>
        <taxon>Diplogasteromorpha</taxon>
        <taxon>Diplogasteroidea</taxon>
        <taxon>Neodiplogasteridae</taxon>
        <taxon>Pristionchus</taxon>
    </lineage>
</organism>
<feature type="compositionally biased region" description="Basic and acidic residues" evidence="11">
    <location>
        <begin position="269"/>
        <end position="279"/>
    </location>
</feature>
<evidence type="ECO:0000313" key="14">
    <source>
        <dbReference type="EMBL" id="GMR32732.1"/>
    </source>
</evidence>
<keyword evidence="15" id="KW-1185">Reference proteome</keyword>